<evidence type="ECO:0000259" key="2">
    <source>
        <dbReference type="Pfam" id="PF00656"/>
    </source>
</evidence>
<dbReference type="SUPFAM" id="SSF52129">
    <property type="entry name" value="Caspase-like"/>
    <property type="match status" value="1"/>
</dbReference>
<dbReference type="Gene3D" id="3.40.50.12660">
    <property type="match status" value="1"/>
</dbReference>
<keyword evidence="4" id="KW-1185">Reference proteome</keyword>
<evidence type="ECO:0000313" key="4">
    <source>
        <dbReference type="Proteomes" id="UP000663760"/>
    </source>
</evidence>
<dbReference type="PANTHER" id="PTHR48104:SF30">
    <property type="entry name" value="METACASPASE-1"/>
    <property type="match status" value="1"/>
</dbReference>
<dbReference type="GO" id="GO:0005737">
    <property type="term" value="C:cytoplasm"/>
    <property type="evidence" value="ECO:0007669"/>
    <property type="project" value="TreeGrafter"/>
</dbReference>
<dbReference type="Proteomes" id="UP000663760">
    <property type="component" value="Chromosome 4"/>
</dbReference>
<evidence type="ECO:0000256" key="1">
    <source>
        <dbReference type="ARBA" id="ARBA00009005"/>
    </source>
</evidence>
<organism evidence="3 4">
    <name type="scientific">Spirodela intermedia</name>
    <name type="common">Intermediate duckweed</name>
    <dbReference type="NCBI Taxonomy" id="51605"/>
    <lineage>
        <taxon>Eukaryota</taxon>
        <taxon>Viridiplantae</taxon>
        <taxon>Streptophyta</taxon>
        <taxon>Embryophyta</taxon>
        <taxon>Tracheophyta</taxon>
        <taxon>Spermatophyta</taxon>
        <taxon>Magnoliopsida</taxon>
        <taxon>Liliopsida</taxon>
        <taxon>Araceae</taxon>
        <taxon>Lemnoideae</taxon>
        <taxon>Spirodela</taxon>
    </lineage>
</organism>
<dbReference type="InterPro" id="IPR011600">
    <property type="entry name" value="Pept_C14_caspase"/>
</dbReference>
<dbReference type="OrthoDB" id="3223806at2759"/>
<feature type="domain" description="Peptidase C14 caspase" evidence="2">
    <location>
        <begin position="58"/>
        <end position="323"/>
    </location>
</feature>
<dbReference type="GO" id="GO:0004197">
    <property type="term" value="F:cysteine-type endopeptidase activity"/>
    <property type="evidence" value="ECO:0007669"/>
    <property type="project" value="InterPro"/>
</dbReference>
<dbReference type="AlphaFoldDB" id="A0A7I8KBR7"/>
<dbReference type="InterPro" id="IPR029030">
    <property type="entry name" value="Caspase-like_dom_sf"/>
</dbReference>
<name>A0A7I8KBR7_SPIIN</name>
<comment type="similarity">
    <text evidence="1">Belongs to the peptidase C14B family.</text>
</comment>
<dbReference type="PANTHER" id="PTHR48104">
    <property type="entry name" value="METACASPASE-4"/>
    <property type="match status" value="1"/>
</dbReference>
<dbReference type="InterPro" id="IPR050452">
    <property type="entry name" value="Metacaspase"/>
</dbReference>
<dbReference type="GO" id="GO:0006508">
    <property type="term" value="P:proteolysis"/>
    <property type="evidence" value="ECO:0007669"/>
    <property type="project" value="InterPro"/>
</dbReference>
<gene>
    <name evidence="3" type="ORF">SI8410_04005774</name>
</gene>
<proteinExistence type="inferred from homology"/>
<sequence length="334" mass="36176">MTGRTQWCTRCGASSPLRRCAAFHGALAPACGAAAPLWAQALLPLPPPPSSPTSPHGKKRALLVGISYKRSWKRLEGSVNDVNCMKFLLQRRFGFPEPSILVLTDGEGNPRRTPTRENILEAMRWLVSGCRRGDSLVFHFSGHGSQLADKDGDELDGYDETLCPVDYQKSGAIVDDMVNAILVRPLPQGVTLHAVVDACHSGSALDLPFVCNMNSKGDYQWESYSRLPKGTSGGLAVCFSSCGDDQTSSETNAFSGNATTGAMTYCFIKAVERGSARTYGSLLLNIRKSIRKSEAGAAASIIPFMGKFLRSRSHQVPQLSSSERFDVNQKLLTL</sequence>
<protein>
    <recommendedName>
        <fullName evidence="2">Peptidase C14 caspase domain-containing protein</fullName>
    </recommendedName>
</protein>
<accession>A0A7I8KBR7</accession>
<evidence type="ECO:0000313" key="3">
    <source>
        <dbReference type="EMBL" id="CAA7395113.1"/>
    </source>
</evidence>
<reference evidence="3" key="1">
    <citation type="submission" date="2020-02" db="EMBL/GenBank/DDBJ databases">
        <authorList>
            <person name="Scholz U."/>
            <person name="Mascher M."/>
            <person name="Fiebig A."/>
        </authorList>
    </citation>
    <scope>NUCLEOTIDE SEQUENCE</scope>
</reference>
<dbReference type="EMBL" id="LR746267">
    <property type="protein sequence ID" value="CAA7395113.1"/>
    <property type="molecule type" value="Genomic_DNA"/>
</dbReference>
<dbReference type="Pfam" id="PF00656">
    <property type="entry name" value="Peptidase_C14"/>
    <property type="match status" value="1"/>
</dbReference>